<dbReference type="Proteomes" id="UP000256970">
    <property type="component" value="Unassembled WGS sequence"/>
</dbReference>
<evidence type="ECO:0000313" key="4">
    <source>
        <dbReference type="EMBL" id="SZX69269.1"/>
    </source>
</evidence>
<feature type="region of interest" description="Disordered" evidence="2">
    <location>
        <begin position="219"/>
        <end position="252"/>
    </location>
</feature>
<accession>A0A383WK78</accession>
<evidence type="ECO:0000256" key="1">
    <source>
        <dbReference type="SAM" id="Coils"/>
    </source>
</evidence>
<sequence length="389" mass="41769">MRVAVAVLAAIVSSGTTLAFRSIANCRTTKRQVGDAQKQQQDPTSQPNVEATASSLLGAPQDAALRLQQLQQERDELAQQLTHLEPYLRSVSTRQRDSSNLQCLLQGLQQLHDLTQQSHAIAAQQVQSSTASITSTVAVAAAVGQPLPVAVPHGPGRMLEDEAEALFSWGSGLRHTSTSDGGALQQCSLQAMIEPQPQESLATLTPTEEADAAAPTTLEEWGSGHWSRHVSTGGAEPSSRLSPACSGIGAASRPHSRLAVVSSIGAVGLDSWGSGKSAIHQQHHEGTASAKEDEDAQQVQQQQLAASMALVEQLQSQLAEAQEQRLWLQQQVMQHQVENQSLQQLVQQLQTFAQQQQEKLAYSDEIISWMQSLAGRLATIRLSRESSIA</sequence>
<name>A0A383WK78_TETOB</name>
<dbReference type="EMBL" id="FNXT01001289">
    <property type="protein sequence ID" value="SZX77534.1"/>
    <property type="molecule type" value="Genomic_DNA"/>
</dbReference>
<dbReference type="AlphaFoldDB" id="A0A383WK78"/>
<keyword evidence="1" id="KW-0175">Coiled coil</keyword>
<keyword evidence="6" id="KW-1185">Reference proteome</keyword>
<dbReference type="EMBL" id="FNXT01000916">
    <property type="protein sequence ID" value="SZX69269.1"/>
    <property type="molecule type" value="Genomic_DNA"/>
</dbReference>
<reference evidence="5 6" key="1">
    <citation type="submission" date="2016-10" db="EMBL/GenBank/DDBJ databases">
        <authorList>
            <person name="Cai Z."/>
        </authorList>
    </citation>
    <scope>NUCLEOTIDE SEQUENCE [LARGE SCALE GENOMIC DNA]</scope>
</reference>
<evidence type="ECO:0000313" key="5">
    <source>
        <dbReference type="EMBL" id="SZX77534.1"/>
    </source>
</evidence>
<feature type="coiled-coil region" evidence="1">
    <location>
        <begin position="304"/>
        <end position="359"/>
    </location>
</feature>
<evidence type="ECO:0000256" key="2">
    <source>
        <dbReference type="SAM" id="MobiDB-lite"/>
    </source>
</evidence>
<protein>
    <submittedName>
        <fullName evidence="5">Uncharacterized protein</fullName>
    </submittedName>
</protein>
<gene>
    <name evidence="5" type="ORF">BQ4739_LOCUS17890</name>
    <name evidence="4" type="ORF">BQ4739_LOCUS9560</name>
</gene>
<feature type="region of interest" description="Disordered" evidence="2">
    <location>
        <begin position="276"/>
        <end position="299"/>
    </location>
</feature>
<organism evidence="5 6">
    <name type="scientific">Tetradesmus obliquus</name>
    <name type="common">Green alga</name>
    <name type="synonym">Acutodesmus obliquus</name>
    <dbReference type="NCBI Taxonomy" id="3088"/>
    <lineage>
        <taxon>Eukaryota</taxon>
        <taxon>Viridiplantae</taxon>
        <taxon>Chlorophyta</taxon>
        <taxon>core chlorophytes</taxon>
        <taxon>Chlorophyceae</taxon>
        <taxon>CS clade</taxon>
        <taxon>Sphaeropleales</taxon>
        <taxon>Scenedesmaceae</taxon>
        <taxon>Tetradesmus</taxon>
    </lineage>
</organism>
<evidence type="ECO:0000313" key="6">
    <source>
        <dbReference type="Proteomes" id="UP000256970"/>
    </source>
</evidence>
<evidence type="ECO:0000256" key="3">
    <source>
        <dbReference type="SAM" id="SignalP"/>
    </source>
</evidence>
<feature type="signal peptide" evidence="3">
    <location>
        <begin position="1"/>
        <end position="19"/>
    </location>
</feature>
<keyword evidence="3" id="KW-0732">Signal</keyword>
<proteinExistence type="predicted"/>
<feature type="chain" id="PRO_5033361520" evidence="3">
    <location>
        <begin position="20"/>
        <end position="389"/>
    </location>
</feature>